<evidence type="ECO:0000313" key="5">
    <source>
        <dbReference type="Proteomes" id="UP001141806"/>
    </source>
</evidence>
<dbReference type="Pfam" id="PF12854">
    <property type="entry name" value="PPR_1"/>
    <property type="match status" value="1"/>
</dbReference>
<feature type="repeat" description="PPR" evidence="3">
    <location>
        <begin position="242"/>
        <end position="276"/>
    </location>
</feature>
<feature type="repeat" description="PPR" evidence="3">
    <location>
        <begin position="383"/>
        <end position="417"/>
    </location>
</feature>
<evidence type="ECO:0000256" key="3">
    <source>
        <dbReference type="PROSITE-ProRule" id="PRU00708"/>
    </source>
</evidence>
<evidence type="ECO:0000313" key="4">
    <source>
        <dbReference type="EMBL" id="KAJ4974283.1"/>
    </source>
</evidence>
<dbReference type="Pfam" id="PF13041">
    <property type="entry name" value="PPR_2"/>
    <property type="match status" value="3"/>
</dbReference>
<dbReference type="InterPro" id="IPR011990">
    <property type="entry name" value="TPR-like_helical_dom_sf"/>
</dbReference>
<protein>
    <recommendedName>
        <fullName evidence="6">Pentatricopeptide repeat-containing protein</fullName>
    </recommendedName>
</protein>
<feature type="repeat" description="PPR" evidence="3">
    <location>
        <begin position="456"/>
        <end position="490"/>
    </location>
</feature>
<dbReference type="PANTHER" id="PTHR47447">
    <property type="entry name" value="OS03G0856100 PROTEIN"/>
    <property type="match status" value="1"/>
</dbReference>
<name>A0A9Q0KP66_9MAGN</name>
<feature type="repeat" description="PPR" evidence="3">
    <location>
        <begin position="312"/>
        <end position="346"/>
    </location>
</feature>
<feature type="repeat" description="PPR" evidence="3">
    <location>
        <begin position="277"/>
        <end position="311"/>
    </location>
</feature>
<dbReference type="InterPro" id="IPR002885">
    <property type="entry name" value="PPR_rpt"/>
</dbReference>
<sequence>MFIARSTCLRSTHFPFSLLSSAFASSISAKCFLPLSLMCLSSMEKPSYSIKRFETTSRREEQYCQGSTEESYLKELVAKVRVGNSDDEVLHCLLEDQTCFNIQISNQLVDKLLFRFSDDWKSALGFFRWAGSRSGYKHTTEAYDKMVDILGKMKQMDRMWLLVAEMHRSHLVTLKTVAKVIRRLAGAGRWEDAIKTFDDLDTLGLEKNTESMNLLLDTLCKERKVELAREVYLKLKSHISPNAHTFTIFIHGWCKANRVDEAHWTIQEMKGHGFRPCVISYSTIIQAYCNQSNFRKVFELLDEMKAQGCPPNVVTYTTIIYSLAKSDEFEASLQLSKEMISIGCKPDTLFYNALIHILGRAGQVQEAVHVFEEEMPMNGISPNSSTYNTMIAMFCHHSQEQNALHVLKQLEMSTICKPDLQTYNPLLKMCIKSGSTDHSLGNLLNEMVNKHHLSLDLSTYTLLLHGLCRANKCEWACRIFEEMMSQDITPRYQTCSLLLDAVKQNRLDDIAERVEAVMRKMKASS</sequence>
<gene>
    <name evidence="4" type="ORF">NE237_007457</name>
</gene>
<dbReference type="Gene3D" id="1.25.40.10">
    <property type="entry name" value="Tetratricopeptide repeat domain"/>
    <property type="match status" value="4"/>
</dbReference>
<dbReference type="PANTHER" id="PTHR47447:SF28">
    <property type="entry name" value="PENTACOTRIPEPTIDE-REPEAT REGION OF PRORP DOMAIN-CONTAINING PROTEIN"/>
    <property type="match status" value="1"/>
</dbReference>
<dbReference type="AlphaFoldDB" id="A0A9Q0KP66"/>
<proteinExistence type="inferred from homology"/>
<dbReference type="EMBL" id="JAMYWD010000004">
    <property type="protein sequence ID" value="KAJ4974283.1"/>
    <property type="molecule type" value="Genomic_DNA"/>
</dbReference>
<dbReference type="PROSITE" id="PS51375">
    <property type="entry name" value="PPR"/>
    <property type="match status" value="6"/>
</dbReference>
<comment type="similarity">
    <text evidence="1">Belongs to the PPR family. P subfamily.</text>
</comment>
<feature type="repeat" description="PPR" evidence="3">
    <location>
        <begin position="347"/>
        <end position="382"/>
    </location>
</feature>
<dbReference type="Proteomes" id="UP001141806">
    <property type="component" value="Unassembled WGS sequence"/>
</dbReference>
<accession>A0A9Q0KP66</accession>
<dbReference type="OrthoDB" id="185373at2759"/>
<organism evidence="4 5">
    <name type="scientific">Protea cynaroides</name>
    <dbReference type="NCBI Taxonomy" id="273540"/>
    <lineage>
        <taxon>Eukaryota</taxon>
        <taxon>Viridiplantae</taxon>
        <taxon>Streptophyta</taxon>
        <taxon>Embryophyta</taxon>
        <taxon>Tracheophyta</taxon>
        <taxon>Spermatophyta</taxon>
        <taxon>Magnoliopsida</taxon>
        <taxon>Proteales</taxon>
        <taxon>Proteaceae</taxon>
        <taxon>Protea</taxon>
    </lineage>
</organism>
<dbReference type="NCBIfam" id="TIGR00756">
    <property type="entry name" value="PPR"/>
    <property type="match status" value="6"/>
</dbReference>
<evidence type="ECO:0000256" key="1">
    <source>
        <dbReference type="ARBA" id="ARBA00007626"/>
    </source>
</evidence>
<keyword evidence="2" id="KW-0677">Repeat</keyword>
<evidence type="ECO:0000256" key="2">
    <source>
        <dbReference type="ARBA" id="ARBA00022737"/>
    </source>
</evidence>
<keyword evidence="5" id="KW-1185">Reference proteome</keyword>
<reference evidence="4" key="1">
    <citation type="journal article" date="2023" name="Plant J.">
        <title>The genome of the king protea, Protea cynaroides.</title>
        <authorList>
            <person name="Chang J."/>
            <person name="Duong T.A."/>
            <person name="Schoeman C."/>
            <person name="Ma X."/>
            <person name="Roodt D."/>
            <person name="Barker N."/>
            <person name="Li Z."/>
            <person name="Van de Peer Y."/>
            <person name="Mizrachi E."/>
        </authorList>
    </citation>
    <scope>NUCLEOTIDE SEQUENCE</scope>
    <source>
        <tissue evidence="4">Young leaves</tissue>
    </source>
</reference>
<evidence type="ECO:0008006" key="6">
    <source>
        <dbReference type="Google" id="ProtNLM"/>
    </source>
</evidence>
<comment type="caution">
    <text evidence="4">The sequence shown here is derived from an EMBL/GenBank/DDBJ whole genome shotgun (WGS) entry which is preliminary data.</text>
</comment>